<reference evidence="1 2" key="1">
    <citation type="submission" date="2018-06" db="EMBL/GenBank/DDBJ databases">
        <authorList>
            <consortium name="Pathogen Informatics"/>
            <person name="Doyle S."/>
        </authorList>
    </citation>
    <scope>NUCLEOTIDE SEQUENCE [LARGE SCALE GENOMIC DNA]</scope>
    <source>
        <strain evidence="1 2">NCTC11468</strain>
    </source>
</reference>
<evidence type="ECO:0000313" key="2">
    <source>
        <dbReference type="Proteomes" id="UP000248758"/>
    </source>
</evidence>
<organism evidence="1 2">
    <name type="scientific">Tatumella ptyseos</name>
    <dbReference type="NCBI Taxonomy" id="82987"/>
    <lineage>
        <taxon>Bacteria</taxon>
        <taxon>Pseudomonadati</taxon>
        <taxon>Pseudomonadota</taxon>
        <taxon>Gammaproteobacteria</taxon>
        <taxon>Enterobacterales</taxon>
        <taxon>Erwiniaceae</taxon>
        <taxon>Tatumella</taxon>
    </lineage>
</organism>
<sequence length="85" mass="9211">MNKSTFTPEKYVDALPLPAAEQAALRASTDTDFAGFQHQLGQDTAASSREDDAPLTSVSSRIEMAWPESLDDGKQFGKMTLIAPH</sequence>
<keyword evidence="1" id="KW-0328">Glycosyltransferase</keyword>
<dbReference type="EC" id="2.4.1.-" evidence="1"/>
<dbReference type="KEGG" id="tpty:NCTC11468_01478"/>
<name>A0A2X5PLP5_9GAMM</name>
<proteinExistence type="predicted"/>
<dbReference type="Proteomes" id="UP000248758">
    <property type="component" value="Chromosome 1"/>
</dbReference>
<accession>A0A2X5PLP5</accession>
<dbReference type="GO" id="GO:0016757">
    <property type="term" value="F:glycosyltransferase activity"/>
    <property type="evidence" value="ECO:0007669"/>
    <property type="project" value="UniProtKB-KW"/>
</dbReference>
<protein>
    <submittedName>
        <fullName evidence="1">Glucans biosynthesis glucosyltransferase H</fullName>
        <ecNumber evidence="1">2.4.1.-</ecNumber>
    </submittedName>
</protein>
<evidence type="ECO:0000313" key="1">
    <source>
        <dbReference type="EMBL" id="SQK74340.1"/>
    </source>
</evidence>
<dbReference type="AlphaFoldDB" id="A0A2X5PLP5"/>
<dbReference type="EMBL" id="LS483499">
    <property type="protein sequence ID" value="SQK74340.1"/>
    <property type="molecule type" value="Genomic_DNA"/>
</dbReference>
<keyword evidence="1" id="KW-0808">Transferase</keyword>
<gene>
    <name evidence="1" type="primary">mdoH_1</name>
    <name evidence="1" type="ORF">NCTC11468_01478</name>
</gene>